<dbReference type="Proteomes" id="UP001304300">
    <property type="component" value="Chromosome"/>
</dbReference>
<dbReference type="EMBL" id="CP136920">
    <property type="protein sequence ID" value="WOO41001.1"/>
    <property type="molecule type" value="Genomic_DNA"/>
</dbReference>
<keyword evidence="6" id="KW-1185">Reference proteome</keyword>
<dbReference type="GO" id="GO:0003700">
    <property type="term" value="F:DNA-binding transcription factor activity"/>
    <property type="evidence" value="ECO:0007669"/>
    <property type="project" value="TreeGrafter"/>
</dbReference>
<dbReference type="PROSITE" id="PS50932">
    <property type="entry name" value="HTH_LACI_2"/>
    <property type="match status" value="1"/>
</dbReference>
<dbReference type="Gene3D" id="1.10.260.40">
    <property type="entry name" value="lambda repressor-like DNA-binding domains"/>
    <property type="match status" value="1"/>
</dbReference>
<dbReference type="InterPro" id="IPR000843">
    <property type="entry name" value="HTH_LacI"/>
</dbReference>
<dbReference type="PANTHER" id="PTHR30146">
    <property type="entry name" value="LACI-RELATED TRANSCRIPTIONAL REPRESSOR"/>
    <property type="match status" value="1"/>
</dbReference>
<organism evidence="5 6">
    <name type="scientific">Rubellicoccus peritrichatus</name>
    <dbReference type="NCBI Taxonomy" id="3080537"/>
    <lineage>
        <taxon>Bacteria</taxon>
        <taxon>Pseudomonadati</taxon>
        <taxon>Verrucomicrobiota</taxon>
        <taxon>Opitutia</taxon>
        <taxon>Puniceicoccales</taxon>
        <taxon>Cerasicoccaceae</taxon>
        <taxon>Rubellicoccus</taxon>
    </lineage>
</organism>
<dbReference type="SMART" id="SM00354">
    <property type="entry name" value="HTH_LACI"/>
    <property type="match status" value="1"/>
</dbReference>
<protein>
    <submittedName>
        <fullName evidence="5">LacI family DNA-binding transcriptional regulator</fullName>
    </submittedName>
</protein>
<keyword evidence="2 5" id="KW-0238">DNA-binding</keyword>
<dbReference type="CDD" id="cd01392">
    <property type="entry name" value="HTH_LacI"/>
    <property type="match status" value="1"/>
</dbReference>
<evidence type="ECO:0000256" key="3">
    <source>
        <dbReference type="ARBA" id="ARBA00023163"/>
    </source>
</evidence>
<sequence length="337" mass="38366">MKRVTLKDIAQQADVSISTVSLALRGHPRIPQETVDRIKELAASMGYAPDPWLSSLSSYRSKTDVGERNTTIAVITNWETKAAWRSNETIMNYWNGALGMAEQMGYKLEEFWMPELGGEERTRSILYNRGIKAILLLPQPPEVDRMSFDFSDFSVTQVGRTLHWPIVNTVTHDHYGAMHLAGFHLNRMNYKRIGLAVTEGANRVHRWRWVASYLAKQYELSASMEMHPYMPQQMEKGSFLDWLKESRCDVVVSNEFAPYAFMKEVGMRVPDDIGFCCLCLEGRSDISGIQMKSEFSGAQAVSLLHMETMNRELGCPENPMTHLIEGSWNPGSTIREQ</sequence>
<gene>
    <name evidence="5" type="ORF">RZN69_20470</name>
</gene>
<evidence type="ECO:0000256" key="1">
    <source>
        <dbReference type="ARBA" id="ARBA00023015"/>
    </source>
</evidence>
<dbReference type="SUPFAM" id="SSF47413">
    <property type="entry name" value="lambda repressor-like DNA-binding domains"/>
    <property type="match status" value="1"/>
</dbReference>
<dbReference type="KEGG" id="puo:RZN69_20470"/>
<evidence type="ECO:0000313" key="6">
    <source>
        <dbReference type="Proteomes" id="UP001304300"/>
    </source>
</evidence>
<name>A0AAQ3L8E5_9BACT</name>
<dbReference type="Gene3D" id="3.40.50.2300">
    <property type="match status" value="2"/>
</dbReference>
<evidence type="ECO:0000259" key="4">
    <source>
        <dbReference type="PROSITE" id="PS50932"/>
    </source>
</evidence>
<keyword evidence="1" id="KW-0805">Transcription regulation</keyword>
<dbReference type="InterPro" id="IPR010982">
    <property type="entry name" value="Lambda_DNA-bd_dom_sf"/>
</dbReference>
<dbReference type="InterPro" id="IPR028082">
    <property type="entry name" value="Peripla_BP_I"/>
</dbReference>
<dbReference type="AlphaFoldDB" id="A0AAQ3L8E5"/>
<reference evidence="5 6" key="1">
    <citation type="submission" date="2023-10" db="EMBL/GenBank/DDBJ databases">
        <title>Rubellicoccus peritrichatus gen. nov., sp. nov., isolated from an algae of coral reef tank.</title>
        <authorList>
            <person name="Luo J."/>
        </authorList>
    </citation>
    <scope>NUCLEOTIDE SEQUENCE [LARGE SCALE GENOMIC DNA]</scope>
    <source>
        <strain evidence="5 6">CR14</strain>
    </source>
</reference>
<feature type="domain" description="HTH lacI-type" evidence="4">
    <location>
        <begin position="4"/>
        <end position="58"/>
    </location>
</feature>
<dbReference type="SUPFAM" id="SSF53822">
    <property type="entry name" value="Periplasmic binding protein-like I"/>
    <property type="match status" value="1"/>
</dbReference>
<dbReference type="RefSeq" id="WP_317833316.1">
    <property type="nucleotide sequence ID" value="NZ_CP136920.1"/>
</dbReference>
<accession>A0AAQ3L8E5</accession>
<evidence type="ECO:0000313" key="5">
    <source>
        <dbReference type="EMBL" id="WOO41001.1"/>
    </source>
</evidence>
<dbReference type="PANTHER" id="PTHR30146:SF109">
    <property type="entry name" value="HTH-TYPE TRANSCRIPTIONAL REGULATOR GALS"/>
    <property type="match status" value="1"/>
</dbReference>
<dbReference type="PROSITE" id="PS00356">
    <property type="entry name" value="HTH_LACI_1"/>
    <property type="match status" value="1"/>
</dbReference>
<dbReference type="GO" id="GO:0000976">
    <property type="term" value="F:transcription cis-regulatory region binding"/>
    <property type="evidence" value="ECO:0007669"/>
    <property type="project" value="TreeGrafter"/>
</dbReference>
<dbReference type="Pfam" id="PF00356">
    <property type="entry name" value="LacI"/>
    <property type="match status" value="1"/>
</dbReference>
<keyword evidence="3" id="KW-0804">Transcription</keyword>
<evidence type="ECO:0000256" key="2">
    <source>
        <dbReference type="ARBA" id="ARBA00023125"/>
    </source>
</evidence>
<proteinExistence type="predicted"/>